<comment type="caution">
    <text evidence="1">The sequence shown here is derived from an EMBL/GenBank/DDBJ whole genome shotgun (WGS) entry which is preliminary data.</text>
</comment>
<organism evidence="1 2">
    <name type="scientific">Adiantum capillus-veneris</name>
    <name type="common">Maidenhair fern</name>
    <dbReference type="NCBI Taxonomy" id="13818"/>
    <lineage>
        <taxon>Eukaryota</taxon>
        <taxon>Viridiplantae</taxon>
        <taxon>Streptophyta</taxon>
        <taxon>Embryophyta</taxon>
        <taxon>Tracheophyta</taxon>
        <taxon>Polypodiopsida</taxon>
        <taxon>Polypodiidae</taxon>
        <taxon>Polypodiales</taxon>
        <taxon>Pteridineae</taxon>
        <taxon>Pteridaceae</taxon>
        <taxon>Vittarioideae</taxon>
        <taxon>Adiantum</taxon>
    </lineage>
</organism>
<evidence type="ECO:0000313" key="2">
    <source>
        <dbReference type="Proteomes" id="UP000886520"/>
    </source>
</evidence>
<dbReference type="EMBL" id="JABFUD020000003">
    <property type="protein sequence ID" value="KAI5081873.1"/>
    <property type="molecule type" value="Genomic_DNA"/>
</dbReference>
<keyword evidence="2" id="KW-1185">Reference proteome</keyword>
<gene>
    <name evidence="1" type="ORF">GOP47_0001616</name>
</gene>
<accession>A0A9D4VA20</accession>
<reference evidence="1" key="1">
    <citation type="submission" date="2021-01" db="EMBL/GenBank/DDBJ databases">
        <title>Adiantum capillus-veneris genome.</title>
        <authorList>
            <person name="Fang Y."/>
            <person name="Liao Q."/>
        </authorList>
    </citation>
    <scope>NUCLEOTIDE SEQUENCE</scope>
    <source>
        <strain evidence="1">H3</strain>
        <tissue evidence="1">Leaf</tissue>
    </source>
</reference>
<protein>
    <submittedName>
        <fullName evidence="1">Uncharacterized protein</fullName>
    </submittedName>
</protein>
<proteinExistence type="predicted"/>
<dbReference type="Proteomes" id="UP000886520">
    <property type="component" value="Chromosome 2"/>
</dbReference>
<name>A0A9D4VA20_ADICA</name>
<sequence>MILGQRANISCCSLELSFRAEFQAGLIKLSSAKCANSQAFLSQGQCSTRAVNDAALLTSRGCRPSTLSFEAGIIGGFHYFHVRPQGVVWTSKVQELLGVEL</sequence>
<dbReference type="AlphaFoldDB" id="A0A9D4VA20"/>
<evidence type="ECO:0000313" key="1">
    <source>
        <dbReference type="EMBL" id="KAI5081873.1"/>
    </source>
</evidence>